<gene>
    <name evidence="1" type="ORF">KF2_027</name>
</gene>
<reference evidence="1 2" key="1">
    <citation type="submission" date="2017-08" db="EMBL/GenBank/DDBJ databases">
        <title>Complete genome sequence of bacteriophage vB_VpaP_KF2.</title>
        <authorList>
            <person name="Yu J."/>
            <person name="Kwak S.-J."/>
            <person name="Lim J.-A."/>
            <person name="Chang H.-J."/>
        </authorList>
    </citation>
    <scope>NUCLEOTIDE SEQUENCE [LARGE SCALE GENOMIC DNA]</scope>
</reference>
<dbReference type="Proteomes" id="UP000257845">
    <property type="component" value="Segment"/>
</dbReference>
<accession>A0A384WJ89</accession>
<evidence type="ECO:0000313" key="1">
    <source>
        <dbReference type="EMBL" id="ATI19095.1"/>
    </source>
</evidence>
<organism evidence="1 2">
    <name type="scientific">Vibrio phage vB_VpaP_KF2</name>
    <dbReference type="NCBI Taxonomy" id="2041473"/>
    <lineage>
        <taxon>Viruses</taxon>
        <taxon>Duplodnaviria</taxon>
        <taxon>Heunggongvirae</taxon>
        <taxon>Uroviricota</taxon>
        <taxon>Caudoviricetes</taxon>
        <taxon>Autographivirales</taxon>
        <taxon>Autoscriptoviridae</taxon>
        <taxon>Maculvirus</taxon>
        <taxon>Maculvirus DE18</taxon>
        <taxon>Maculvirus KF2</taxon>
    </lineage>
</organism>
<keyword evidence="2" id="KW-1185">Reference proteome</keyword>
<proteinExistence type="predicted"/>
<protein>
    <submittedName>
        <fullName evidence="1">Uncharacterized protein</fullName>
    </submittedName>
</protein>
<dbReference type="EMBL" id="MF754112">
    <property type="protein sequence ID" value="ATI19095.1"/>
    <property type="molecule type" value="Genomic_DNA"/>
</dbReference>
<evidence type="ECO:0000313" key="2">
    <source>
        <dbReference type="Proteomes" id="UP000257845"/>
    </source>
</evidence>
<sequence length="110" mass="12795">MNITQFAQRIKKAYSFQTDIERITVDYKEQTVKVFRRGKVLPRVYRLSIINKSGGLKQKYRSWAMTNYMLVIGGDAGAHMAQYSGIMNDDNVVMLEDFKTMTNHQIINPR</sequence>
<name>A0A384WJ89_9CAUD</name>